<evidence type="ECO:0000313" key="10">
    <source>
        <dbReference type="EnsemblMetazoa" id="AMEC022030-PA"/>
    </source>
</evidence>
<keyword evidence="11" id="KW-1185">Reference proteome</keyword>
<feature type="domain" description="C2H2-type" evidence="8">
    <location>
        <begin position="339"/>
        <end position="367"/>
    </location>
</feature>
<feature type="binding site" evidence="6">
    <location>
        <position position="62"/>
    </location>
    <ligand>
        <name>Zn(2+)</name>
        <dbReference type="ChEBI" id="CHEBI:29105"/>
    </ligand>
</feature>
<evidence type="ECO:0000256" key="5">
    <source>
        <dbReference type="PROSITE-ProRule" id="PRU00042"/>
    </source>
</evidence>
<dbReference type="SUPFAM" id="SSF57716">
    <property type="entry name" value="Glucocorticoid receptor-like (DNA-binding domain)"/>
    <property type="match status" value="1"/>
</dbReference>
<dbReference type="SUPFAM" id="SSF57667">
    <property type="entry name" value="beta-beta-alpha zinc fingers"/>
    <property type="match status" value="3"/>
</dbReference>
<dbReference type="AlphaFoldDB" id="A0A182UKE9"/>
<dbReference type="InterPro" id="IPR013087">
    <property type="entry name" value="Znf_C2H2_type"/>
</dbReference>
<evidence type="ECO:0000256" key="2">
    <source>
        <dbReference type="ARBA" id="ARBA00022737"/>
    </source>
</evidence>
<evidence type="ECO:0000256" key="6">
    <source>
        <dbReference type="PROSITE-ProRule" id="PRU01263"/>
    </source>
</evidence>
<dbReference type="Pfam" id="PF13912">
    <property type="entry name" value="zf-C2H2_6"/>
    <property type="match status" value="1"/>
</dbReference>
<evidence type="ECO:0000256" key="1">
    <source>
        <dbReference type="ARBA" id="ARBA00022723"/>
    </source>
</evidence>
<dbReference type="InterPro" id="IPR036236">
    <property type="entry name" value="Znf_C2H2_sf"/>
</dbReference>
<dbReference type="STRING" id="34690.A0A182UKE9"/>
<dbReference type="SMART" id="SM00868">
    <property type="entry name" value="zf-AD"/>
    <property type="match status" value="1"/>
</dbReference>
<dbReference type="PROSITE" id="PS51915">
    <property type="entry name" value="ZAD"/>
    <property type="match status" value="1"/>
</dbReference>
<dbReference type="VEuPathDB" id="VectorBase:AMEC022030"/>
<dbReference type="GO" id="GO:0008270">
    <property type="term" value="F:zinc ion binding"/>
    <property type="evidence" value="ECO:0007669"/>
    <property type="project" value="UniProtKB-UniRule"/>
</dbReference>
<feature type="domain" description="C2H2-type" evidence="8">
    <location>
        <begin position="396"/>
        <end position="420"/>
    </location>
</feature>
<reference evidence="11" key="1">
    <citation type="submission" date="2014-01" db="EMBL/GenBank/DDBJ databases">
        <title>The Genome Sequence of Anopheles melas CM1001059_A (V2).</title>
        <authorList>
            <consortium name="The Broad Institute Genomics Platform"/>
            <person name="Neafsey D.E."/>
            <person name="Besansky N."/>
            <person name="Howell P."/>
            <person name="Walton C."/>
            <person name="Young S.K."/>
            <person name="Zeng Q."/>
            <person name="Gargeya S."/>
            <person name="Fitzgerald M."/>
            <person name="Haas B."/>
            <person name="Abouelleil A."/>
            <person name="Allen A.W."/>
            <person name="Alvarado L."/>
            <person name="Arachchi H.M."/>
            <person name="Berlin A.M."/>
            <person name="Chapman S.B."/>
            <person name="Gainer-Dewar J."/>
            <person name="Goldberg J."/>
            <person name="Griggs A."/>
            <person name="Gujja S."/>
            <person name="Hansen M."/>
            <person name="Howarth C."/>
            <person name="Imamovic A."/>
            <person name="Ireland A."/>
            <person name="Larimer J."/>
            <person name="McCowan C."/>
            <person name="Murphy C."/>
            <person name="Pearson M."/>
            <person name="Poon T.W."/>
            <person name="Priest M."/>
            <person name="Roberts A."/>
            <person name="Saif S."/>
            <person name="Shea T."/>
            <person name="Sisk P."/>
            <person name="Sykes S."/>
            <person name="Wortman J."/>
            <person name="Nusbaum C."/>
            <person name="Birren B."/>
        </authorList>
    </citation>
    <scope>NUCLEOTIDE SEQUENCE [LARGE SCALE GENOMIC DNA]</scope>
    <source>
        <strain evidence="11">CM1001059</strain>
    </source>
</reference>
<dbReference type="GO" id="GO:0005634">
    <property type="term" value="C:nucleus"/>
    <property type="evidence" value="ECO:0007669"/>
    <property type="project" value="InterPro"/>
</dbReference>
<feature type="binding site" evidence="6">
    <location>
        <position position="13"/>
    </location>
    <ligand>
        <name>Zn(2+)</name>
        <dbReference type="ChEBI" id="CHEBI:29105"/>
    </ligand>
</feature>
<dbReference type="EnsemblMetazoa" id="AMEC022030-RA">
    <property type="protein sequence ID" value="AMEC022030-PA"/>
    <property type="gene ID" value="AMEC022030"/>
</dbReference>
<accession>A0A182UKE9</accession>
<evidence type="ECO:0000256" key="7">
    <source>
        <dbReference type="SAM" id="MobiDB-lite"/>
    </source>
</evidence>
<dbReference type="Gene3D" id="3.30.160.60">
    <property type="entry name" value="Classic Zinc Finger"/>
    <property type="match status" value="4"/>
</dbReference>
<evidence type="ECO:0000259" key="8">
    <source>
        <dbReference type="PROSITE" id="PS50157"/>
    </source>
</evidence>
<dbReference type="Proteomes" id="UP000075902">
    <property type="component" value="Unassembled WGS sequence"/>
</dbReference>
<keyword evidence="2" id="KW-0677">Repeat</keyword>
<reference evidence="10" key="2">
    <citation type="submission" date="2020-05" db="UniProtKB">
        <authorList>
            <consortium name="EnsemblMetazoa"/>
        </authorList>
    </citation>
    <scope>IDENTIFICATION</scope>
    <source>
        <strain evidence="10">CM1001059</strain>
    </source>
</reference>
<dbReference type="Pfam" id="PF00096">
    <property type="entry name" value="zf-C2H2"/>
    <property type="match status" value="4"/>
</dbReference>
<feature type="binding site" evidence="6">
    <location>
        <position position="59"/>
    </location>
    <ligand>
        <name>Zn(2+)</name>
        <dbReference type="ChEBI" id="CHEBI:29105"/>
    </ligand>
</feature>
<dbReference type="PANTHER" id="PTHR24379:SF121">
    <property type="entry name" value="C2H2-TYPE DOMAIN-CONTAINING PROTEIN"/>
    <property type="match status" value="1"/>
</dbReference>
<keyword evidence="3 5" id="KW-0863">Zinc-finger</keyword>
<organism evidence="10 11">
    <name type="scientific">Anopheles melas</name>
    <dbReference type="NCBI Taxonomy" id="34690"/>
    <lineage>
        <taxon>Eukaryota</taxon>
        <taxon>Metazoa</taxon>
        <taxon>Ecdysozoa</taxon>
        <taxon>Arthropoda</taxon>
        <taxon>Hexapoda</taxon>
        <taxon>Insecta</taxon>
        <taxon>Pterygota</taxon>
        <taxon>Neoptera</taxon>
        <taxon>Endopterygota</taxon>
        <taxon>Diptera</taxon>
        <taxon>Nematocera</taxon>
        <taxon>Culicoidea</taxon>
        <taxon>Culicidae</taxon>
        <taxon>Anophelinae</taxon>
        <taxon>Anopheles</taxon>
    </lineage>
</organism>
<dbReference type="InterPro" id="IPR012934">
    <property type="entry name" value="Znf_AD"/>
</dbReference>
<feature type="domain" description="C2H2-type" evidence="8">
    <location>
        <begin position="310"/>
        <end position="334"/>
    </location>
</feature>
<feature type="region of interest" description="Disordered" evidence="7">
    <location>
        <begin position="96"/>
        <end position="122"/>
    </location>
</feature>
<dbReference type="PROSITE" id="PS00028">
    <property type="entry name" value="ZINC_FINGER_C2H2_1"/>
    <property type="match status" value="5"/>
</dbReference>
<evidence type="ECO:0000313" key="11">
    <source>
        <dbReference type="Proteomes" id="UP000075902"/>
    </source>
</evidence>
<feature type="domain" description="C2H2-type" evidence="8">
    <location>
        <begin position="423"/>
        <end position="446"/>
    </location>
</feature>
<name>A0A182UKE9_9DIPT</name>
<protein>
    <recommendedName>
        <fullName evidence="12">Protein krueppel</fullName>
    </recommendedName>
</protein>
<keyword evidence="4 6" id="KW-0862">Zinc</keyword>
<feature type="domain" description="C2H2-type" evidence="8">
    <location>
        <begin position="368"/>
        <end position="395"/>
    </location>
</feature>
<feature type="region of interest" description="Disordered" evidence="7">
    <location>
        <begin position="191"/>
        <end position="253"/>
    </location>
</feature>
<evidence type="ECO:0000256" key="4">
    <source>
        <dbReference type="ARBA" id="ARBA00022833"/>
    </source>
</evidence>
<dbReference type="Pfam" id="PF07776">
    <property type="entry name" value="zf-AD"/>
    <property type="match status" value="1"/>
</dbReference>
<feature type="compositionally biased region" description="Polar residues" evidence="7">
    <location>
        <begin position="213"/>
        <end position="224"/>
    </location>
</feature>
<sequence length="462" mass="52573">MENGAPPNLLLICRFCLSRDDNCLVPIKILTDSSITLEEIDHFTGILLDTDEDSTVRVCVNCIIKLKQSAEFRKACISKDVLFQQLHVLVALTGEPEADTPTETPDNIDSDSAKQQVSDEAYDDTGNLQYESSDYLEEELIVEVIKHGNEELDNAIVVSELHGKQQEEFSIDEPVTEETDFFYSANYIVPGDTSQSDESEIGEDGWFHRTQPTDRQLLSLTPATQRVKDVNEKQASSPRPTEPRARPRPKKKQRKYLCDTCGVLINDLPRHTLNHSKLIKHACPHCPVEMVEYSNLLRHIEAVHEKRIRKSCELCGKGFTHNNSLVSHMVVHHGIGDTHKCKVCPKVFRHASGLRGHVKKCHSNATKFECSLCGAFFSSRYDLKKHGRSHSSERPYECSECGKRFKSQYARRIHEQAHSGLLYECDVCRRPYRYKALMRMHMKRTHPEVLVENEDTVPVSSA</sequence>
<keyword evidence="1 6" id="KW-0479">Metal-binding</keyword>
<evidence type="ECO:0000259" key="9">
    <source>
        <dbReference type="PROSITE" id="PS51915"/>
    </source>
</evidence>
<feature type="binding site" evidence="6">
    <location>
        <position position="16"/>
    </location>
    <ligand>
        <name>Zn(2+)</name>
        <dbReference type="ChEBI" id="CHEBI:29105"/>
    </ligand>
</feature>
<proteinExistence type="predicted"/>
<evidence type="ECO:0008006" key="12">
    <source>
        <dbReference type="Google" id="ProtNLM"/>
    </source>
</evidence>
<feature type="domain" description="ZAD" evidence="9">
    <location>
        <begin position="11"/>
        <end position="86"/>
    </location>
</feature>
<dbReference type="PROSITE" id="PS50157">
    <property type="entry name" value="ZINC_FINGER_C2H2_2"/>
    <property type="match status" value="5"/>
</dbReference>
<dbReference type="FunFam" id="3.30.160.60:FF:004155">
    <property type="match status" value="1"/>
</dbReference>
<evidence type="ECO:0000256" key="3">
    <source>
        <dbReference type="ARBA" id="ARBA00022771"/>
    </source>
</evidence>
<dbReference type="PANTHER" id="PTHR24379">
    <property type="entry name" value="KRAB AND ZINC FINGER DOMAIN-CONTAINING"/>
    <property type="match status" value="1"/>
</dbReference>
<dbReference type="SMART" id="SM00355">
    <property type="entry name" value="ZnF_C2H2"/>
    <property type="match status" value="6"/>
</dbReference>